<gene>
    <name evidence="1" type="ORF">PLEPLA_LOCUS48452</name>
</gene>
<dbReference type="EMBL" id="CADEAL010004486">
    <property type="protein sequence ID" value="CAB1460601.1"/>
    <property type="molecule type" value="Genomic_DNA"/>
</dbReference>
<evidence type="ECO:0000313" key="1">
    <source>
        <dbReference type="EMBL" id="CAB1460601.1"/>
    </source>
</evidence>
<keyword evidence="2" id="KW-1185">Reference proteome</keyword>
<reference evidence="1" key="1">
    <citation type="submission" date="2020-03" db="EMBL/GenBank/DDBJ databases">
        <authorList>
            <person name="Weist P."/>
        </authorList>
    </citation>
    <scope>NUCLEOTIDE SEQUENCE</scope>
</reference>
<proteinExistence type="predicted"/>
<dbReference type="AlphaFoldDB" id="A0A9N7W4W6"/>
<dbReference type="Proteomes" id="UP001153269">
    <property type="component" value="Unassembled WGS sequence"/>
</dbReference>
<evidence type="ECO:0000313" key="2">
    <source>
        <dbReference type="Proteomes" id="UP001153269"/>
    </source>
</evidence>
<comment type="caution">
    <text evidence="1">The sequence shown here is derived from an EMBL/GenBank/DDBJ whole genome shotgun (WGS) entry which is preliminary data.</text>
</comment>
<sequence length="156" mass="16387">MIVSAPEQNQPASLSCLLRCAPNGEVIQPGSFSEALNSGLTVEKWTMQVNEPWPPSLSLLCQERSHPVGVSVEVQGLQRPAGACDSPLVSHLPPASFRSSSHLSSSHAAGFAKLNRREGEETLVLLTGTECVFIQRPTGVETGGASVGALSWKGGP</sequence>
<name>A0A9N7W4W6_PLEPL</name>
<organism evidence="1 2">
    <name type="scientific">Pleuronectes platessa</name>
    <name type="common">European plaice</name>
    <dbReference type="NCBI Taxonomy" id="8262"/>
    <lineage>
        <taxon>Eukaryota</taxon>
        <taxon>Metazoa</taxon>
        <taxon>Chordata</taxon>
        <taxon>Craniata</taxon>
        <taxon>Vertebrata</taxon>
        <taxon>Euteleostomi</taxon>
        <taxon>Actinopterygii</taxon>
        <taxon>Neopterygii</taxon>
        <taxon>Teleostei</taxon>
        <taxon>Neoteleostei</taxon>
        <taxon>Acanthomorphata</taxon>
        <taxon>Carangaria</taxon>
        <taxon>Pleuronectiformes</taxon>
        <taxon>Pleuronectoidei</taxon>
        <taxon>Pleuronectidae</taxon>
        <taxon>Pleuronectes</taxon>
    </lineage>
</organism>
<protein>
    <submittedName>
        <fullName evidence="1">Uncharacterized protein</fullName>
    </submittedName>
</protein>
<accession>A0A9N7W4W6</accession>